<dbReference type="EMBL" id="JANEYF010000767">
    <property type="protein sequence ID" value="KAJ8968084.1"/>
    <property type="molecule type" value="Genomic_DNA"/>
</dbReference>
<protein>
    <recommendedName>
        <fullName evidence="1">Transposable element P transposase-like RNase H domain-containing protein</fullName>
    </recommendedName>
</protein>
<evidence type="ECO:0000313" key="3">
    <source>
        <dbReference type="Proteomes" id="UP001162156"/>
    </source>
</evidence>
<sequence length="249" mass="28824">MHLSTSVAFNRQKLQVQGFTNLGKYTPKHQVNKRADHALVLMFQPFQGKWVQTLACFLSKGCASFTVLHQIVIEAIKLTEQAGFYIDAIVSDGASWNRSMWNKFGITADHVSCTHIVDPLRKLWFISDFPHLIKCLRNFIIKWAETWVCTFQHKSVLALAILFFFLQTPDGVIKLQHWQSLIETENSLGYNLKLGYKLTPDHIQPRYYQKMNVALAFQVRFFFFNNYPTNVSIVVFWSRTCNGNIGPLR</sequence>
<proteinExistence type="predicted"/>
<dbReference type="Proteomes" id="UP001162156">
    <property type="component" value="Unassembled WGS sequence"/>
</dbReference>
<evidence type="ECO:0000313" key="2">
    <source>
        <dbReference type="EMBL" id="KAJ8968084.1"/>
    </source>
</evidence>
<dbReference type="Pfam" id="PF21787">
    <property type="entry name" value="TNP-like_RNaseH_N"/>
    <property type="match status" value="1"/>
</dbReference>
<gene>
    <name evidence="2" type="ORF">NQ314_002474</name>
</gene>
<evidence type="ECO:0000259" key="1">
    <source>
        <dbReference type="Pfam" id="PF21787"/>
    </source>
</evidence>
<dbReference type="AlphaFoldDB" id="A0AAV8ZPY3"/>
<comment type="caution">
    <text evidence="2">The sequence shown here is derived from an EMBL/GenBank/DDBJ whole genome shotgun (WGS) entry which is preliminary data.</text>
</comment>
<accession>A0AAV8ZPY3</accession>
<feature type="domain" description="Transposable element P transposase-like RNase H" evidence="1">
    <location>
        <begin position="1"/>
        <end position="105"/>
    </location>
</feature>
<name>A0AAV8ZPY3_9CUCU</name>
<reference evidence="2" key="1">
    <citation type="journal article" date="2023" name="Insect Mol. Biol.">
        <title>Genome sequencing provides insights into the evolution of gene families encoding plant cell wall-degrading enzymes in longhorned beetles.</title>
        <authorList>
            <person name="Shin N.R."/>
            <person name="Okamura Y."/>
            <person name="Kirsch R."/>
            <person name="Pauchet Y."/>
        </authorList>
    </citation>
    <scope>NUCLEOTIDE SEQUENCE</scope>
    <source>
        <tissue evidence="2">Midgut</tissue>
    </source>
</reference>
<organism evidence="2 3">
    <name type="scientific">Rhamnusium bicolor</name>
    <dbReference type="NCBI Taxonomy" id="1586634"/>
    <lineage>
        <taxon>Eukaryota</taxon>
        <taxon>Metazoa</taxon>
        <taxon>Ecdysozoa</taxon>
        <taxon>Arthropoda</taxon>
        <taxon>Hexapoda</taxon>
        <taxon>Insecta</taxon>
        <taxon>Pterygota</taxon>
        <taxon>Neoptera</taxon>
        <taxon>Endopterygota</taxon>
        <taxon>Coleoptera</taxon>
        <taxon>Polyphaga</taxon>
        <taxon>Cucujiformia</taxon>
        <taxon>Chrysomeloidea</taxon>
        <taxon>Cerambycidae</taxon>
        <taxon>Lepturinae</taxon>
        <taxon>Rhagiini</taxon>
        <taxon>Rhamnusium</taxon>
    </lineage>
</organism>
<dbReference type="InterPro" id="IPR048365">
    <property type="entry name" value="TNP-like_RNaseH_N"/>
</dbReference>
<keyword evidence="3" id="KW-1185">Reference proteome</keyword>